<evidence type="ECO:0000313" key="1">
    <source>
        <dbReference type="EMBL" id="JAH74144.1"/>
    </source>
</evidence>
<organism evidence="1">
    <name type="scientific">Anguilla anguilla</name>
    <name type="common">European freshwater eel</name>
    <name type="synonym">Muraena anguilla</name>
    <dbReference type="NCBI Taxonomy" id="7936"/>
    <lineage>
        <taxon>Eukaryota</taxon>
        <taxon>Metazoa</taxon>
        <taxon>Chordata</taxon>
        <taxon>Craniata</taxon>
        <taxon>Vertebrata</taxon>
        <taxon>Euteleostomi</taxon>
        <taxon>Actinopterygii</taxon>
        <taxon>Neopterygii</taxon>
        <taxon>Teleostei</taxon>
        <taxon>Anguilliformes</taxon>
        <taxon>Anguillidae</taxon>
        <taxon>Anguilla</taxon>
    </lineage>
</organism>
<dbReference type="EMBL" id="GBXM01034433">
    <property type="protein sequence ID" value="JAH74144.1"/>
    <property type="molecule type" value="Transcribed_RNA"/>
</dbReference>
<accession>A0A0E9V7P4</accession>
<protein>
    <submittedName>
        <fullName evidence="1">Uncharacterized protein</fullName>
    </submittedName>
</protein>
<proteinExistence type="predicted"/>
<sequence length="14" mass="1809">MRSKYEVKSFLHQR</sequence>
<reference evidence="1" key="2">
    <citation type="journal article" date="2015" name="Fish Shellfish Immunol.">
        <title>Early steps in the European eel (Anguilla anguilla)-Vibrio vulnificus interaction in the gills: Role of the RtxA13 toxin.</title>
        <authorList>
            <person name="Callol A."/>
            <person name="Pajuelo D."/>
            <person name="Ebbesson L."/>
            <person name="Teles M."/>
            <person name="MacKenzie S."/>
            <person name="Amaro C."/>
        </authorList>
    </citation>
    <scope>NUCLEOTIDE SEQUENCE</scope>
</reference>
<name>A0A0E9V7P4_ANGAN</name>
<reference evidence="1" key="1">
    <citation type="submission" date="2014-11" db="EMBL/GenBank/DDBJ databases">
        <authorList>
            <person name="Amaro Gonzalez C."/>
        </authorList>
    </citation>
    <scope>NUCLEOTIDE SEQUENCE</scope>
</reference>